<feature type="domain" description="FP protein C-terminal" evidence="2">
    <location>
        <begin position="169"/>
        <end position="215"/>
    </location>
</feature>
<gene>
    <name evidence="3" type="ORF">PACLA_8A002445</name>
    <name evidence="4" type="ORF">PACLA_8A064726</name>
</gene>
<sequence length="225" mass="25872">MATRSKETLVATIKLEIQEALKSEEFQKLIQSAMEEALNVAISKVIEPLTKTIVDLQEKVSSLESQLSSVSNMANDNEQYSRRHNVRISGLDEEQGEICAEKIVTFCKEKLKVDISDKNIDRAHRVGKPREDRSRAIIVRFNSHKDKIAVMRQRRELYSSHYYINEDLTSRNQHLLYEAKKKCRNVGSAWSKDGKIFAKRASDSKIFRLISVDDLLTYGLVDFAY</sequence>
<evidence type="ECO:0000256" key="1">
    <source>
        <dbReference type="SAM" id="Coils"/>
    </source>
</evidence>
<dbReference type="Proteomes" id="UP001152795">
    <property type="component" value="Unassembled WGS sequence"/>
</dbReference>
<dbReference type="EMBL" id="CACRXK020008757">
    <property type="protein sequence ID" value="CAB4015542.1"/>
    <property type="molecule type" value="Genomic_DNA"/>
</dbReference>
<protein>
    <recommendedName>
        <fullName evidence="2">FP protein C-terminal domain-containing protein</fullName>
    </recommendedName>
</protein>
<evidence type="ECO:0000313" key="5">
    <source>
        <dbReference type="Proteomes" id="UP001152795"/>
    </source>
</evidence>
<organism evidence="3 5">
    <name type="scientific">Paramuricea clavata</name>
    <name type="common">Red gorgonian</name>
    <name type="synonym">Violescent sea-whip</name>
    <dbReference type="NCBI Taxonomy" id="317549"/>
    <lineage>
        <taxon>Eukaryota</taxon>
        <taxon>Metazoa</taxon>
        <taxon>Cnidaria</taxon>
        <taxon>Anthozoa</taxon>
        <taxon>Octocorallia</taxon>
        <taxon>Malacalcyonacea</taxon>
        <taxon>Plexauridae</taxon>
        <taxon>Paramuricea</taxon>
    </lineage>
</organism>
<reference evidence="3" key="1">
    <citation type="submission" date="2020-04" db="EMBL/GenBank/DDBJ databases">
        <authorList>
            <person name="Alioto T."/>
            <person name="Alioto T."/>
            <person name="Gomez Garrido J."/>
        </authorList>
    </citation>
    <scope>NUCLEOTIDE SEQUENCE</scope>
    <source>
        <strain evidence="3">A484AB</strain>
    </source>
</reference>
<name>A0A6S7GID4_PARCT</name>
<dbReference type="InterPro" id="IPR057251">
    <property type="entry name" value="FP_C"/>
</dbReference>
<dbReference type="Pfam" id="PF25298">
    <property type="entry name" value="Baculo_FP_2nd"/>
    <property type="match status" value="1"/>
</dbReference>
<proteinExistence type="predicted"/>
<accession>A0A6S7GID4</accession>
<dbReference type="OrthoDB" id="10066957at2759"/>
<dbReference type="Gene3D" id="3.30.70.1820">
    <property type="entry name" value="L1 transposable element, RRM domain"/>
    <property type="match status" value="1"/>
</dbReference>
<feature type="coiled-coil region" evidence="1">
    <location>
        <begin position="46"/>
        <end position="73"/>
    </location>
</feature>
<evidence type="ECO:0000313" key="4">
    <source>
        <dbReference type="EMBL" id="CAB4015542.1"/>
    </source>
</evidence>
<keyword evidence="5" id="KW-1185">Reference proteome</keyword>
<evidence type="ECO:0000259" key="2">
    <source>
        <dbReference type="Pfam" id="PF25298"/>
    </source>
</evidence>
<evidence type="ECO:0000313" key="3">
    <source>
        <dbReference type="EMBL" id="CAB3989292.1"/>
    </source>
</evidence>
<comment type="caution">
    <text evidence="3">The sequence shown here is derived from an EMBL/GenBank/DDBJ whole genome shotgun (WGS) entry which is preliminary data.</text>
</comment>
<keyword evidence="1" id="KW-0175">Coiled coil</keyword>
<dbReference type="PANTHER" id="PTHR11505">
    <property type="entry name" value="L1 TRANSPOSABLE ELEMENT-RELATED"/>
    <property type="match status" value="1"/>
</dbReference>
<dbReference type="EMBL" id="CACRXK020001459">
    <property type="protein sequence ID" value="CAB3989292.1"/>
    <property type="molecule type" value="Genomic_DNA"/>
</dbReference>
<dbReference type="InterPro" id="IPR004244">
    <property type="entry name" value="Transposase_22"/>
</dbReference>
<dbReference type="AlphaFoldDB" id="A0A6S7GID4"/>